<reference evidence="2 3" key="1">
    <citation type="submission" date="2024-04" db="EMBL/GenBank/DDBJ databases">
        <title>Novel species of the genus Ideonella isolated from streams.</title>
        <authorList>
            <person name="Lu H."/>
        </authorList>
    </citation>
    <scope>NUCLEOTIDE SEQUENCE [LARGE SCALE GENOMIC DNA]</scope>
    <source>
        <strain evidence="2 3">LYT19W</strain>
    </source>
</reference>
<feature type="region of interest" description="Disordered" evidence="1">
    <location>
        <begin position="60"/>
        <end position="101"/>
    </location>
</feature>
<proteinExistence type="predicted"/>
<comment type="caution">
    <text evidence="2">The sequence shown here is derived from an EMBL/GenBank/DDBJ whole genome shotgun (WGS) entry which is preliminary data.</text>
</comment>
<gene>
    <name evidence="2" type="ORF">AACH00_05345</name>
</gene>
<dbReference type="Proteomes" id="UP001379945">
    <property type="component" value="Unassembled WGS sequence"/>
</dbReference>
<keyword evidence="3" id="KW-1185">Reference proteome</keyword>
<protein>
    <submittedName>
        <fullName evidence="2">Uncharacterized protein</fullName>
    </submittedName>
</protein>
<dbReference type="EMBL" id="JBBUTI010000003">
    <property type="protein sequence ID" value="MEK8045770.1"/>
    <property type="molecule type" value="Genomic_DNA"/>
</dbReference>
<accession>A0ABU9C3A7</accession>
<name>A0ABU9C3A7_9BURK</name>
<organism evidence="2 3">
    <name type="scientific">Ideonella margarita</name>
    <dbReference type="NCBI Taxonomy" id="2984191"/>
    <lineage>
        <taxon>Bacteria</taxon>
        <taxon>Pseudomonadati</taxon>
        <taxon>Pseudomonadota</taxon>
        <taxon>Betaproteobacteria</taxon>
        <taxon>Burkholderiales</taxon>
        <taxon>Sphaerotilaceae</taxon>
        <taxon>Ideonella</taxon>
    </lineage>
</organism>
<evidence type="ECO:0000313" key="3">
    <source>
        <dbReference type="Proteomes" id="UP001379945"/>
    </source>
</evidence>
<dbReference type="RefSeq" id="WP_341398051.1">
    <property type="nucleotide sequence ID" value="NZ_JBBUTI010000003.1"/>
</dbReference>
<feature type="compositionally biased region" description="Low complexity" evidence="1">
    <location>
        <begin position="60"/>
        <end position="86"/>
    </location>
</feature>
<evidence type="ECO:0000313" key="2">
    <source>
        <dbReference type="EMBL" id="MEK8045770.1"/>
    </source>
</evidence>
<sequence length="290" mass="30462">MIRPVIWAAGGAALALALALAGWHWLGARPLPTGVVPAASAPGSGPADLSPIERSLSLAAAAASASQQQPSSPEAASGASGSAAGIGSEGFGPHVQRALDSGDPRQALDAARWINSCRPDMDVESMINGSHPKYRLVLPADQQASVITKERQNQRRCQTLTPDLMAQQSMLALRALDAKVPGAGLVYYNGLNPEARSPAELERALEGLRVDAAHGEEMAVPLLAIGKLGQSRVEQLAYTRLMNLLILKDVLPPTVGLEMPKPPEPPYSPKEEADAAALVKRLWPRLKPAG</sequence>
<evidence type="ECO:0000256" key="1">
    <source>
        <dbReference type="SAM" id="MobiDB-lite"/>
    </source>
</evidence>